<dbReference type="EMBL" id="PTIX01000005">
    <property type="protein sequence ID" value="PPK68495.1"/>
    <property type="molecule type" value="Genomic_DNA"/>
</dbReference>
<comment type="caution">
    <text evidence="4">The sequence shown here is derived from an EMBL/GenBank/DDBJ whole genome shotgun (WGS) entry which is preliminary data.</text>
</comment>
<dbReference type="GO" id="GO:0008194">
    <property type="term" value="F:UDP-glycosyltransferase activity"/>
    <property type="evidence" value="ECO:0007669"/>
    <property type="project" value="InterPro"/>
</dbReference>
<dbReference type="Gene3D" id="3.40.50.2000">
    <property type="entry name" value="Glycogen Phosphorylase B"/>
    <property type="match status" value="2"/>
</dbReference>
<evidence type="ECO:0000259" key="3">
    <source>
        <dbReference type="Pfam" id="PF06722"/>
    </source>
</evidence>
<sequence>MPRQRDVLFLLYPTHGHVRPNLAVIAELARRGDRVRAVVSGRFAPEVAAAGAEPVLFDPPLAELPSLAGLTEAEWAEASKDVFLDVIKATRAVVEHAESDPPAVVAFDSALWAPARVTAARLGVPAVQLVPTSIDREPFTPGSVRIGARDDDAEWDRLVSFGAALVSLFDAHGVPGTSFESFTARPGERTVAFVPRDFQPESHRYGDRYTFVGPCLAPPDGTPSWRPPADDRPVLLLSLGTTSNDRLSLFTDCVAAFAESPWHVVITLGGRFDPGALGPLPPSIEAHGWLRHPEVLAHARASVSQAGMGSVMESLAHAVPVVAVPSHPEAIANARRVGELGLGRWLPATEVSGVAVRAAVDAVAGDADTARRLSAMRAHIDLSGGARAAADVIQRVTEEDCE</sequence>
<evidence type="ECO:0000313" key="5">
    <source>
        <dbReference type="Proteomes" id="UP000239203"/>
    </source>
</evidence>
<dbReference type="Pfam" id="PF06722">
    <property type="entry name" value="EryCIII-like_C"/>
    <property type="match status" value="1"/>
</dbReference>
<dbReference type="AlphaFoldDB" id="A0A2S6GTB9"/>
<evidence type="ECO:0000256" key="2">
    <source>
        <dbReference type="ARBA" id="ARBA00022679"/>
    </source>
</evidence>
<dbReference type="InterPro" id="IPR006326">
    <property type="entry name" value="UDPGT_MGT-like"/>
</dbReference>
<accession>A0A2S6GTB9</accession>
<keyword evidence="2 4" id="KW-0808">Transferase</keyword>
<gene>
    <name evidence="4" type="ORF">CLV40_105224</name>
</gene>
<organism evidence="4 5">
    <name type="scientific">Actinokineospora auranticolor</name>
    <dbReference type="NCBI Taxonomy" id="155976"/>
    <lineage>
        <taxon>Bacteria</taxon>
        <taxon>Bacillati</taxon>
        <taxon>Actinomycetota</taxon>
        <taxon>Actinomycetes</taxon>
        <taxon>Pseudonocardiales</taxon>
        <taxon>Pseudonocardiaceae</taxon>
        <taxon>Actinokineospora</taxon>
    </lineage>
</organism>
<dbReference type="NCBIfam" id="TIGR01426">
    <property type="entry name" value="MGT"/>
    <property type="match status" value="1"/>
</dbReference>
<dbReference type="GO" id="GO:0016758">
    <property type="term" value="F:hexosyltransferase activity"/>
    <property type="evidence" value="ECO:0007669"/>
    <property type="project" value="InterPro"/>
</dbReference>
<dbReference type="RefSeq" id="WP_104478956.1">
    <property type="nucleotide sequence ID" value="NZ_CP154825.1"/>
</dbReference>
<dbReference type="PANTHER" id="PTHR21015">
    <property type="entry name" value="UDP-N-ACETYLGLUCOSAMINE--N-ACETYLMURAMYL-(PENTAPEPTIDE) PYROPHOSPHORYL-UNDECAPRENOL N-ACETYLGLUCOSAMINE TRANSFERASE 1"/>
    <property type="match status" value="1"/>
</dbReference>
<comment type="similarity">
    <text evidence="1">Belongs to the UDP-glycosyltransferase family.</text>
</comment>
<dbReference type="Proteomes" id="UP000239203">
    <property type="component" value="Unassembled WGS sequence"/>
</dbReference>
<keyword evidence="5" id="KW-1185">Reference proteome</keyword>
<protein>
    <submittedName>
        <fullName evidence="4">MGT family glycosyltransferase</fullName>
    </submittedName>
</protein>
<name>A0A2S6GTB9_9PSEU</name>
<evidence type="ECO:0000256" key="1">
    <source>
        <dbReference type="ARBA" id="ARBA00009995"/>
    </source>
</evidence>
<dbReference type="OrthoDB" id="6620093at2"/>
<dbReference type="SUPFAM" id="SSF53756">
    <property type="entry name" value="UDP-Glycosyltransferase/glycogen phosphorylase"/>
    <property type="match status" value="1"/>
</dbReference>
<evidence type="ECO:0000313" key="4">
    <source>
        <dbReference type="EMBL" id="PPK68495.1"/>
    </source>
</evidence>
<proteinExistence type="inferred from homology"/>
<dbReference type="InterPro" id="IPR002213">
    <property type="entry name" value="UDP_glucos_trans"/>
</dbReference>
<reference evidence="4 5" key="1">
    <citation type="submission" date="2018-02" db="EMBL/GenBank/DDBJ databases">
        <title>Genomic Encyclopedia of Archaeal and Bacterial Type Strains, Phase II (KMG-II): from individual species to whole genera.</title>
        <authorList>
            <person name="Goeker M."/>
        </authorList>
    </citation>
    <scope>NUCLEOTIDE SEQUENCE [LARGE SCALE GENOMIC DNA]</scope>
    <source>
        <strain evidence="4 5">YU 961-1</strain>
    </source>
</reference>
<dbReference type="FunFam" id="3.40.50.2000:FF:000072">
    <property type="entry name" value="Glycosyl transferase"/>
    <property type="match status" value="1"/>
</dbReference>
<dbReference type="CDD" id="cd03784">
    <property type="entry name" value="GT1_Gtf-like"/>
    <property type="match status" value="1"/>
</dbReference>
<dbReference type="PANTHER" id="PTHR21015:SF22">
    <property type="entry name" value="GLYCOSYLTRANSFERASE"/>
    <property type="match status" value="1"/>
</dbReference>
<dbReference type="InterPro" id="IPR010610">
    <property type="entry name" value="EryCIII-like_C"/>
</dbReference>
<feature type="domain" description="Erythromycin biosynthesis protein CIII-like C-terminal" evidence="3">
    <location>
        <begin position="263"/>
        <end position="376"/>
    </location>
</feature>